<protein>
    <submittedName>
        <fullName evidence="2">Uncharacterized protein</fullName>
    </submittedName>
</protein>
<organism evidence="2 3">
    <name type="scientific">Sphingomonas immobilis</name>
    <dbReference type="NCBI Taxonomy" id="3063997"/>
    <lineage>
        <taxon>Bacteria</taxon>
        <taxon>Pseudomonadati</taxon>
        <taxon>Pseudomonadota</taxon>
        <taxon>Alphaproteobacteria</taxon>
        <taxon>Sphingomonadales</taxon>
        <taxon>Sphingomonadaceae</taxon>
        <taxon>Sphingomonas</taxon>
    </lineage>
</organism>
<dbReference type="RefSeq" id="WP_304562348.1">
    <property type="nucleotide sequence ID" value="NZ_JAUQSZ010000012.1"/>
</dbReference>
<feature type="transmembrane region" description="Helical" evidence="1">
    <location>
        <begin position="6"/>
        <end position="24"/>
    </location>
</feature>
<sequence length="139" mass="14888">MILGFTWTQIALTCAAIVALAWFARSLRLEESRLSSPEKARELARHRLAAFEPVAALVSGDGSAALVAGGGSVAVLKRTRGKLTARRLLLPLDTVTSIEGVRVETHDPAFGEITLFGVLEADVRKLEAESSRALVVTLH</sequence>
<keyword evidence="1" id="KW-0812">Transmembrane</keyword>
<proteinExistence type="predicted"/>
<evidence type="ECO:0000313" key="3">
    <source>
        <dbReference type="Proteomes" id="UP001176468"/>
    </source>
</evidence>
<accession>A0ABT9A4J8</accession>
<evidence type="ECO:0000313" key="2">
    <source>
        <dbReference type="EMBL" id="MDO7843891.1"/>
    </source>
</evidence>
<keyword evidence="3" id="KW-1185">Reference proteome</keyword>
<dbReference type="EMBL" id="JAUQSZ010000012">
    <property type="protein sequence ID" value="MDO7843891.1"/>
    <property type="molecule type" value="Genomic_DNA"/>
</dbReference>
<keyword evidence="1" id="KW-0472">Membrane</keyword>
<evidence type="ECO:0000256" key="1">
    <source>
        <dbReference type="SAM" id="Phobius"/>
    </source>
</evidence>
<name>A0ABT9A4J8_9SPHN</name>
<reference evidence="2" key="1">
    <citation type="submission" date="2023-07" db="EMBL/GenBank/DDBJ databases">
        <authorList>
            <person name="Kim M.K."/>
        </authorList>
    </citation>
    <scope>NUCLEOTIDE SEQUENCE</scope>
    <source>
        <strain evidence="2">CA1-15</strain>
    </source>
</reference>
<dbReference type="Proteomes" id="UP001176468">
    <property type="component" value="Unassembled WGS sequence"/>
</dbReference>
<keyword evidence="1" id="KW-1133">Transmembrane helix</keyword>
<gene>
    <name evidence="2" type="ORF">Q5H94_16275</name>
</gene>
<comment type="caution">
    <text evidence="2">The sequence shown here is derived from an EMBL/GenBank/DDBJ whole genome shotgun (WGS) entry which is preliminary data.</text>
</comment>